<feature type="transmembrane region" description="Helical" evidence="6">
    <location>
        <begin position="308"/>
        <end position="331"/>
    </location>
</feature>
<dbReference type="PANTHER" id="PTHR42718:SF9">
    <property type="entry name" value="MAJOR FACILITATOR SUPERFAMILY MULTIDRUG TRANSPORTER MFSC"/>
    <property type="match status" value="1"/>
</dbReference>
<dbReference type="SUPFAM" id="SSF103473">
    <property type="entry name" value="MFS general substrate transporter"/>
    <property type="match status" value="1"/>
</dbReference>
<dbReference type="Gene3D" id="1.20.1720.10">
    <property type="entry name" value="Multidrug resistance protein D"/>
    <property type="match status" value="1"/>
</dbReference>
<protein>
    <submittedName>
        <fullName evidence="8">MFS transporter</fullName>
    </submittedName>
</protein>
<feature type="transmembrane region" description="Helical" evidence="6">
    <location>
        <begin position="116"/>
        <end position="142"/>
    </location>
</feature>
<dbReference type="PROSITE" id="PS50850">
    <property type="entry name" value="MFS"/>
    <property type="match status" value="1"/>
</dbReference>
<organism evidence="8 9">
    <name type="scientific">Yoonia phaeophyticola</name>
    <dbReference type="NCBI Taxonomy" id="3137369"/>
    <lineage>
        <taxon>Bacteria</taxon>
        <taxon>Pseudomonadati</taxon>
        <taxon>Pseudomonadota</taxon>
        <taxon>Alphaproteobacteria</taxon>
        <taxon>Rhodobacterales</taxon>
        <taxon>Paracoccaceae</taxon>
        <taxon>Yoonia</taxon>
    </lineage>
</organism>
<accession>A0ABZ2V9T8</accession>
<name>A0ABZ2V9T8_9RHOB</name>
<reference evidence="9" key="1">
    <citation type="submission" date="2024-04" db="EMBL/GenBank/DDBJ databases">
        <title>Phylogenomic analyses of a clade within the roseobacter group suggest taxonomic reassignments of species of the genera Aestuariivita, Citreicella, Loktanella, Nautella, Pelagibaca, Ruegeria, Thalassobius, Thiobacimonas and Tropicibacter, and the proposal o.</title>
        <authorList>
            <person name="Jeon C.O."/>
        </authorList>
    </citation>
    <scope>NUCLEOTIDE SEQUENCE [LARGE SCALE GENOMIC DNA]</scope>
    <source>
        <strain evidence="9">BS5-3</strain>
    </source>
</reference>
<dbReference type="RefSeq" id="WP_341369024.1">
    <property type="nucleotide sequence ID" value="NZ_CP150951.2"/>
</dbReference>
<evidence type="ECO:0000256" key="5">
    <source>
        <dbReference type="ARBA" id="ARBA00023136"/>
    </source>
</evidence>
<feature type="transmembrane region" description="Helical" evidence="6">
    <location>
        <begin position="57"/>
        <end position="77"/>
    </location>
</feature>
<feature type="transmembrane region" description="Helical" evidence="6">
    <location>
        <begin position="148"/>
        <end position="166"/>
    </location>
</feature>
<feature type="transmembrane region" description="Helical" evidence="6">
    <location>
        <begin position="412"/>
        <end position="435"/>
    </location>
</feature>
<gene>
    <name evidence="8" type="ORF">AABB29_07700</name>
</gene>
<dbReference type="EMBL" id="CP150951">
    <property type="protein sequence ID" value="WZC50927.1"/>
    <property type="molecule type" value="Genomic_DNA"/>
</dbReference>
<evidence type="ECO:0000256" key="4">
    <source>
        <dbReference type="ARBA" id="ARBA00022989"/>
    </source>
</evidence>
<dbReference type="Pfam" id="PF07690">
    <property type="entry name" value="MFS_1"/>
    <property type="match status" value="1"/>
</dbReference>
<feature type="transmembrane region" description="Helical" evidence="6">
    <location>
        <begin position="178"/>
        <end position="197"/>
    </location>
</feature>
<dbReference type="PANTHER" id="PTHR42718">
    <property type="entry name" value="MAJOR FACILITATOR SUPERFAMILY MULTIDRUG TRANSPORTER MFSC"/>
    <property type="match status" value="1"/>
</dbReference>
<feature type="transmembrane region" description="Helical" evidence="6">
    <location>
        <begin position="337"/>
        <end position="359"/>
    </location>
</feature>
<keyword evidence="5 6" id="KW-0472">Membrane</keyword>
<evidence type="ECO:0000259" key="7">
    <source>
        <dbReference type="PROSITE" id="PS50850"/>
    </source>
</evidence>
<dbReference type="InterPro" id="IPR036259">
    <property type="entry name" value="MFS_trans_sf"/>
</dbReference>
<keyword evidence="4 6" id="KW-1133">Transmembrane helix</keyword>
<keyword evidence="2" id="KW-0813">Transport</keyword>
<feature type="transmembrane region" description="Helical" evidence="6">
    <location>
        <begin position="246"/>
        <end position="270"/>
    </location>
</feature>
<evidence type="ECO:0000313" key="8">
    <source>
        <dbReference type="EMBL" id="WZC50927.1"/>
    </source>
</evidence>
<evidence type="ECO:0000313" key="9">
    <source>
        <dbReference type="Proteomes" id="UP001440612"/>
    </source>
</evidence>
<evidence type="ECO:0000256" key="6">
    <source>
        <dbReference type="SAM" id="Phobius"/>
    </source>
</evidence>
<sequence>MLAAYGISSAAVTLPDISLAFGGQSPNPTLVVSMYILAVTALIVPVGRAGDVYGKPTVLASGLCLFTLGAVLAFLAPTLTALIASRFVQGAGAAAMMAIPLAMVRDLVPSGQIGRWMGVLGSMTAIGTASGPAIGAAAAAAFGWRSVYFLQVPFALATLVLCLVWLRGSTEHAEKGSVDLPGAGALAAFLTALTFLVTELANGLDVTDGLLAALAIGALMALYVIENRSFSPIIPLDLLSSSRLRISLAMNVIVSLVMMGMLVVGPFFLIDGLGLTTAQMGLAMSVGPISSALSGIPAGQFTEKMGTGYAVTAGASAMAFACAAMATLPYLLGLGGFILAFIFLAPSYQVFLAALNTSVMETASEQDRGVTSGILNLSRNFGFILGAGSVSAVFWSLAYFDSGIEDGTPLVSFAMAGTFAMCSVLILGVVLLSVFSHRNTGTRRGTGHS</sequence>
<dbReference type="Gene3D" id="1.20.1250.20">
    <property type="entry name" value="MFS general substrate transporter like domains"/>
    <property type="match status" value="1"/>
</dbReference>
<dbReference type="Proteomes" id="UP001440612">
    <property type="component" value="Chromosome"/>
</dbReference>
<feature type="transmembrane region" description="Helical" evidence="6">
    <location>
        <begin position="276"/>
        <end position="296"/>
    </location>
</feature>
<feature type="transmembrane region" description="Helical" evidence="6">
    <location>
        <begin position="209"/>
        <end position="225"/>
    </location>
</feature>
<feature type="transmembrane region" description="Helical" evidence="6">
    <location>
        <begin position="32"/>
        <end position="50"/>
    </location>
</feature>
<keyword evidence="9" id="KW-1185">Reference proteome</keyword>
<comment type="subcellular location">
    <subcellularLocation>
        <location evidence="1">Membrane</location>
        <topology evidence="1">Multi-pass membrane protein</topology>
    </subcellularLocation>
</comment>
<dbReference type="InterPro" id="IPR011701">
    <property type="entry name" value="MFS"/>
</dbReference>
<keyword evidence="3 6" id="KW-0812">Transmembrane</keyword>
<feature type="transmembrane region" description="Helical" evidence="6">
    <location>
        <begin position="380"/>
        <end position="400"/>
    </location>
</feature>
<evidence type="ECO:0000256" key="2">
    <source>
        <dbReference type="ARBA" id="ARBA00022448"/>
    </source>
</evidence>
<dbReference type="InterPro" id="IPR020846">
    <property type="entry name" value="MFS_dom"/>
</dbReference>
<evidence type="ECO:0000256" key="3">
    <source>
        <dbReference type="ARBA" id="ARBA00022692"/>
    </source>
</evidence>
<feature type="transmembrane region" description="Helical" evidence="6">
    <location>
        <begin position="83"/>
        <end position="104"/>
    </location>
</feature>
<proteinExistence type="predicted"/>
<evidence type="ECO:0000256" key="1">
    <source>
        <dbReference type="ARBA" id="ARBA00004141"/>
    </source>
</evidence>
<feature type="domain" description="Major facilitator superfamily (MFS) profile" evidence="7">
    <location>
        <begin position="1"/>
        <end position="441"/>
    </location>
</feature>